<evidence type="ECO:0000313" key="5">
    <source>
        <dbReference type="Proteomes" id="UP000193926"/>
    </source>
</evidence>
<keyword evidence="5" id="KW-1185">Reference proteome</keyword>
<keyword evidence="1 2" id="KW-0238">DNA-binding</keyword>
<dbReference type="AlphaFoldDB" id="A0A1X4NLZ8"/>
<dbReference type="GO" id="GO:0000160">
    <property type="term" value="P:phosphorelay signal transduction system"/>
    <property type="evidence" value="ECO:0007669"/>
    <property type="project" value="InterPro"/>
</dbReference>
<dbReference type="Gene3D" id="3.40.50.1820">
    <property type="entry name" value="alpha/beta hydrolase"/>
    <property type="match status" value="1"/>
</dbReference>
<dbReference type="Gene3D" id="1.10.10.10">
    <property type="entry name" value="Winged helix-like DNA-binding domain superfamily/Winged helix DNA-binding domain"/>
    <property type="match status" value="1"/>
</dbReference>
<dbReference type="InterPro" id="IPR050471">
    <property type="entry name" value="AB_hydrolase"/>
</dbReference>
<evidence type="ECO:0000313" key="4">
    <source>
        <dbReference type="EMBL" id="OSQ51358.1"/>
    </source>
</evidence>
<dbReference type="CDD" id="cd00383">
    <property type="entry name" value="trans_reg_C"/>
    <property type="match status" value="1"/>
</dbReference>
<dbReference type="EMBL" id="JFKC01000005">
    <property type="protein sequence ID" value="OSQ51358.1"/>
    <property type="molecule type" value="Genomic_DNA"/>
</dbReference>
<evidence type="ECO:0000256" key="2">
    <source>
        <dbReference type="PROSITE-ProRule" id="PRU01091"/>
    </source>
</evidence>
<dbReference type="RefSeq" id="WP_085636162.1">
    <property type="nucleotide sequence ID" value="NZ_JFKC01000005.1"/>
</dbReference>
<protein>
    <recommendedName>
        <fullName evidence="3">OmpR/PhoB-type domain-containing protein</fullName>
    </recommendedName>
</protein>
<dbReference type="InterPro" id="IPR029058">
    <property type="entry name" value="AB_hydrolase_fold"/>
</dbReference>
<feature type="domain" description="OmpR/PhoB-type" evidence="3">
    <location>
        <begin position="22"/>
        <end position="120"/>
    </location>
</feature>
<dbReference type="Pfam" id="PF00486">
    <property type="entry name" value="Trans_reg_C"/>
    <property type="match status" value="1"/>
</dbReference>
<evidence type="ECO:0000259" key="3">
    <source>
        <dbReference type="PROSITE" id="PS51755"/>
    </source>
</evidence>
<accession>A0A1X4NLZ8</accession>
<dbReference type="Proteomes" id="UP000193926">
    <property type="component" value="Unassembled WGS sequence"/>
</dbReference>
<dbReference type="Pfam" id="PF00561">
    <property type="entry name" value="Abhydrolase_1"/>
    <property type="match status" value="1"/>
</dbReference>
<dbReference type="GO" id="GO:0003677">
    <property type="term" value="F:DNA binding"/>
    <property type="evidence" value="ECO:0007669"/>
    <property type="project" value="UniProtKB-UniRule"/>
</dbReference>
<comment type="caution">
    <text evidence="4">The sequence shown here is derived from an EMBL/GenBank/DDBJ whole genome shotgun (WGS) entry which is preliminary data.</text>
</comment>
<dbReference type="PANTHER" id="PTHR43433:SF8">
    <property type="entry name" value="BIFUNCTIONAL LIPASE_ADENYLATE CYCLASE LIPJ"/>
    <property type="match status" value="1"/>
</dbReference>
<dbReference type="InterPro" id="IPR000073">
    <property type="entry name" value="AB_hydrolase_1"/>
</dbReference>
<proteinExistence type="predicted"/>
<reference evidence="4 5" key="1">
    <citation type="submission" date="2014-03" db="EMBL/GenBank/DDBJ databases">
        <title>The draft genome sequence of Marivita geojedonensis KCTC 23882.</title>
        <authorList>
            <person name="Lai Q."/>
            <person name="Shao Z."/>
        </authorList>
    </citation>
    <scope>NUCLEOTIDE SEQUENCE [LARGE SCALE GENOMIC DNA]</scope>
    <source>
        <strain evidence="4 5">DPG-138</strain>
    </source>
</reference>
<dbReference type="GO" id="GO:0006355">
    <property type="term" value="P:regulation of DNA-templated transcription"/>
    <property type="evidence" value="ECO:0007669"/>
    <property type="project" value="InterPro"/>
</dbReference>
<dbReference type="PROSITE" id="PS51755">
    <property type="entry name" value="OMPR_PHOB"/>
    <property type="match status" value="1"/>
</dbReference>
<dbReference type="SMART" id="SM00862">
    <property type="entry name" value="Trans_reg_C"/>
    <property type="match status" value="1"/>
</dbReference>
<dbReference type="InterPro" id="IPR036388">
    <property type="entry name" value="WH-like_DNA-bd_sf"/>
</dbReference>
<gene>
    <name evidence="4" type="ORF">MGEO_07725</name>
</gene>
<dbReference type="SUPFAM" id="SSF53474">
    <property type="entry name" value="alpha/beta-Hydrolases"/>
    <property type="match status" value="1"/>
</dbReference>
<dbReference type="InterPro" id="IPR016032">
    <property type="entry name" value="Sig_transdc_resp-reg_C-effctor"/>
</dbReference>
<dbReference type="SUPFAM" id="SSF46894">
    <property type="entry name" value="C-terminal effector domain of the bipartite response regulators"/>
    <property type="match status" value="1"/>
</dbReference>
<dbReference type="PANTHER" id="PTHR43433">
    <property type="entry name" value="HYDROLASE, ALPHA/BETA FOLD FAMILY PROTEIN"/>
    <property type="match status" value="1"/>
</dbReference>
<sequence length="419" mass="46035">MEIFPIRQWVILTRARHFQADPMIYSFSGNTLDVRGHTLTRDGLSVPVEPQVFDIIRILAENSGALVTKDRLIEEVWDGRIVSEATISARINAARTAVGDNGKDQEIIQTVMRRGFKMVAQVSVKEATNKEAPARLQQTIRYTKSKDGTGIAYSKAGHGPSVLYAWHHLSHLEHDWSSTLLSRGLRALAENYSLIRYDVRGAGLSEPIKPGDTLDDHVNDMIAVADAAGLECFPVIATLQGAAVAIRLAAREPQRISCLVLHNGYARGRALRESAPTHAEHDPFIALLKSGGWGDPDNGFMRAWATMVLPMASFEETTELIRLFAHASNTEDALFQRDLIDKLDVTEDLAKVRAPTLVVHASMCTIHPATEGRKVAAGIADAEFLEVDSSSTFFSSSDPANEQVLRATIDFLNSHCDSQ</sequence>
<dbReference type="OrthoDB" id="7267294at2"/>
<organism evidence="4 5">
    <name type="scientific">Marivita geojedonensis</name>
    <dbReference type="NCBI Taxonomy" id="1123756"/>
    <lineage>
        <taxon>Bacteria</taxon>
        <taxon>Pseudomonadati</taxon>
        <taxon>Pseudomonadota</taxon>
        <taxon>Alphaproteobacteria</taxon>
        <taxon>Rhodobacterales</taxon>
        <taxon>Roseobacteraceae</taxon>
        <taxon>Marivita</taxon>
    </lineage>
</organism>
<name>A0A1X4NLZ8_9RHOB</name>
<evidence type="ECO:0000256" key="1">
    <source>
        <dbReference type="ARBA" id="ARBA00023125"/>
    </source>
</evidence>
<feature type="DNA-binding region" description="OmpR/PhoB-type" evidence="2">
    <location>
        <begin position="22"/>
        <end position="120"/>
    </location>
</feature>
<dbReference type="InterPro" id="IPR001867">
    <property type="entry name" value="OmpR/PhoB-type_DNA-bd"/>
</dbReference>
<dbReference type="STRING" id="1123756.MGEO_07725"/>